<sequence length="162" mass="17530">MDARPSMEQVLDRYEAMQVEIVEALEADPGGLVWEPDAEGFGLTRSGCPEVSAAAETATFRGLLARGSYEGEARDRFLEVVEDVSARHGFSEVTTVVERPDGVRRVAEDEFGGRVYFGTATNSTILVMTGCHEWETTPGEDYDRPSVIDPPEADAAGARDGA</sequence>
<keyword evidence="2" id="KW-1003">Cell membrane</keyword>
<dbReference type="Gene3D" id="3.30.2030.20">
    <property type="match status" value="1"/>
</dbReference>
<evidence type="ECO:0000256" key="3">
    <source>
        <dbReference type="ARBA" id="ARBA00022729"/>
    </source>
</evidence>
<protein>
    <submittedName>
        <fullName evidence="8">Uncharacterized protein</fullName>
    </submittedName>
</protein>
<evidence type="ECO:0000256" key="5">
    <source>
        <dbReference type="ARBA" id="ARBA00023139"/>
    </source>
</evidence>
<gene>
    <name evidence="8" type="ORF">J4G33_06310</name>
</gene>
<keyword evidence="9" id="KW-1185">Reference proteome</keyword>
<keyword evidence="3" id="KW-0732">Signal</keyword>
<dbReference type="InterPro" id="IPR032018">
    <property type="entry name" value="LppA/LppB/LprP"/>
</dbReference>
<organism evidence="8 9">
    <name type="scientific">Actinotalea soli</name>
    <dbReference type="NCBI Taxonomy" id="2819234"/>
    <lineage>
        <taxon>Bacteria</taxon>
        <taxon>Bacillati</taxon>
        <taxon>Actinomycetota</taxon>
        <taxon>Actinomycetes</taxon>
        <taxon>Micrococcales</taxon>
        <taxon>Cellulomonadaceae</taxon>
        <taxon>Actinotalea</taxon>
    </lineage>
</organism>
<accession>A0A939LPP9</accession>
<keyword evidence="5" id="KW-0564">Palmitate</keyword>
<proteinExistence type="predicted"/>
<keyword evidence="4" id="KW-0472">Membrane</keyword>
<comment type="subcellular location">
    <subcellularLocation>
        <location evidence="1">Cell membrane</location>
        <topology evidence="1">Lipid-anchor</topology>
    </subcellularLocation>
</comment>
<evidence type="ECO:0000256" key="7">
    <source>
        <dbReference type="SAM" id="MobiDB-lite"/>
    </source>
</evidence>
<dbReference type="Pfam" id="PF16708">
    <property type="entry name" value="LppA"/>
    <property type="match status" value="1"/>
</dbReference>
<reference evidence="8" key="1">
    <citation type="submission" date="2021-03" db="EMBL/GenBank/DDBJ databases">
        <title>Actinotalea soli sp. nov., isolated from soil.</title>
        <authorList>
            <person name="Ping W."/>
            <person name="Zhang J."/>
        </authorList>
    </citation>
    <scope>NUCLEOTIDE SEQUENCE</scope>
    <source>
        <strain evidence="8">BY-33</strain>
    </source>
</reference>
<dbReference type="GO" id="GO:0005886">
    <property type="term" value="C:plasma membrane"/>
    <property type="evidence" value="ECO:0007669"/>
    <property type="project" value="UniProtKB-SubCell"/>
</dbReference>
<keyword evidence="6" id="KW-0449">Lipoprotein</keyword>
<evidence type="ECO:0000256" key="6">
    <source>
        <dbReference type="ARBA" id="ARBA00023288"/>
    </source>
</evidence>
<dbReference type="EMBL" id="JAGEMK010000002">
    <property type="protein sequence ID" value="MBO1751413.1"/>
    <property type="molecule type" value="Genomic_DNA"/>
</dbReference>
<comment type="caution">
    <text evidence="8">The sequence shown here is derived from an EMBL/GenBank/DDBJ whole genome shotgun (WGS) entry which is preliminary data.</text>
</comment>
<evidence type="ECO:0000256" key="4">
    <source>
        <dbReference type="ARBA" id="ARBA00023136"/>
    </source>
</evidence>
<evidence type="ECO:0000256" key="1">
    <source>
        <dbReference type="ARBA" id="ARBA00004193"/>
    </source>
</evidence>
<dbReference type="AlphaFoldDB" id="A0A939LPP9"/>
<evidence type="ECO:0000313" key="8">
    <source>
        <dbReference type="EMBL" id="MBO1751413.1"/>
    </source>
</evidence>
<evidence type="ECO:0000313" key="9">
    <source>
        <dbReference type="Proteomes" id="UP000664209"/>
    </source>
</evidence>
<feature type="region of interest" description="Disordered" evidence="7">
    <location>
        <begin position="136"/>
        <end position="162"/>
    </location>
</feature>
<name>A0A939LPP9_9CELL</name>
<evidence type="ECO:0000256" key="2">
    <source>
        <dbReference type="ARBA" id="ARBA00022475"/>
    </source>
</evidence>
<dbReference type="Proteomes" id="UP000664209">
    <property type="component" value="Unassembled WGS sequence"/>
</dbReference>